<feature type="transmembrane region" description="Helical" evidence="3">
    <location>
        <begin position="293"/>
        <end position="322"/>
    </location>
</feature>
<evidence type="ECO:0000256" key="1">
    <source>
        <dbReference type="ARBA" id="ARBA00004370"/>
    </source>
</evidence>
<accession>A0A0C2VN27</accession>
<keyword evidence="3" id="KW-1133">Transmembrane helix</keyword>
<comment type="subcellular location">
    <subcellularLocation>
        <location evidence="1">Membrane</location>
    </subcellularLocation>
</comment>
<dbReference type="GO" id="GO:0016747">
    <property type="term" value="F:acyltransferase activity, transferring groups other than amino-acyl groups"/>
    <property type="evidence" value="ECO:0007669"/>
    <property type="project" value="InterPro"/>
</dbReference>
<keyword evidence="6" id="KW-1185">Reference proteome</keyword>
<feature type="transmembrane region" description="Helical" evidence="3">
    <location>
        <begin position="156"/>
        <end position="175"/>
    </location>
</feature>
<dbReference type="InterPro" id="IPR052734">
    <property type="entry name" value="Nod_factor_acetyltransferase"/>
</dbReference>
<feature type="transmembrane region" description="Helical" evidence="3">
    <location>
        <begin position="41"/>
        <end position="62"/>
    </location>
</feature>
<feature type="transmembrane region" description="Helical" evidence="3">
    <location>
        <begin position="265"/>
        <end position="281"/>
    </location>
</feature>
<dbReference type="OrthoDB" id="6623990at2"/>
<feature type="transmembrane region" description="Helical" evidence="3">
    <location>
        <begin position="232"/>
        <end position="253"/>
    </location>
</feature>
<dbReference type="InterPro" id="IPR002656">
    <property type="entry name" value="Acyl_transf_3_dom"/>
</dbReference>
<feature type="transmembrane region" description="Helical" evidence="3">
    <location>
        <begin position="74"/>
        <end position="92"/>
    </location>
</feature>
<dbReference type="AlphaFoldDB" id="A0A0C2VN27"/>
<comment type="similarity">
    <text evidence="2">Belongs to the acyltransferase 3 family.</text>
</comment>
<keyword evidence="3" id="KW-0812">Transmembrane</keyword>
<sequence>MSKRDYYFDNAKFFLIFLVVFGHAIQTYIEYEPFLLSLYKTIYSFHMPAFILVAGYFAKGVYEKGYARVLVKKLILPYLIFQVIYSIYYFYLRNESTLTVDPFHPQWSLWFLVSLFCWNLMLLLFVQIFKLSWKPTLITSIVFGLFIGYFNDVSGYLSLSRTFVFFPFFLLGYYIKREHFHMLNKKPVKLAAYFSLSFVLFLMILLPEWSNRWLLGSHSYQDLGQPYEISPLIRFTIYALNIWLIASFFSIVPQKKYFFTNWGKNTLYVYLLHGFIIQLFRETQIGLIVNPFISLLLIMVASLFLTILLSTNWITAIAQPLIELRANRLKKMLSKHE</sequence>
<evidence type="ECO:0000313" key="6">
    <source>
        <dbReference type="Proteomes" id="UP000031938"/>
    </source>
</evidence>
<evidence type="ECO:0000259" key="4">
    <source>
        <dbReference type="Pfam" id="PF01757"/>
    </source>
</evidence>
<dbReference type="RefSeq" id="WP_041088642.1">
    <property type="nucleotide sequence ID" value="NZ_JXRP01000017.1"/>
</dbReference>
<evidence type="ECO:0000313" key="5">
    <source>
        <dbReference type="EMBL" id="KIL45861.1"/>
    </source>
</evidence>
<dbReference type="PANTHER" id="PTHR37312">
    <property type="entry name" value="MEMBRANE-BOUND ACYLTRANSFERASE YKRP-RELATED"/>
    <property type="match status" value="1"/>
</dbReference>
<dbReference type="Proteomes" id="UP000031938">
    <property type="component" value="Unassembled WGS sequence"/>
</dbReference>
<gene>
    <name evidence="5" type="ORF">KP78_22100</name>
</gene>
<reference evidence="5 6" key="1">
    <citation type="submission" date="2015-01" db="EMBL/GenBank/DDBJ databases">
        <title>Genome sequencing of Jeotgalibacillus soli.</title>
        <authorList>
            <person name="Goh K.M."/>
            <person name="Chan K.-G."/>
            <person name="Yaakop A.S."/>
            <person name="Ee R."/>
            <person name="Gan H.M."/>
            <person name="Chan C.S."/>
        </authorList>
    </citation>
    <scope>NUCLEOTIDE SEQUENCE [LARGE SCALE GENOMIC DNA]</scope>
    <source>
        <strain evidence="5 6">P9</strain>
    </source>
</reference>
<feature type="transmembrane region" description="Helical" evidence="3">
    <location>
        <begin position="187"/>
        <end position="206"/>
    </location>
</feature>
<dbReference type="EMBL" id="JXRP01000017">
    <property type="protein sequence ID" value="KIL45861.1"/>
    <property type="molecule type" value="Genomic_DNA"/>
</dbReference>
<name>A0A0C2VN27_9BACL</name>
<proteinExistence type="inferred from homology"/>
<dbReference type="PANTHER" id="PTHR37312:SF1">
    <property type="entry name" value="MEMBRANE-BOUND ACYLTRANSFERASE YKRP-RELATED"/>
    <property type="match status" value="1"/>
</dbReference>
<feature type="domain" description="Acyltransferase 3" evidence="4">
    <location>
        <begin position="6"/>
        <end position="310"/>
    </location>
</feature>
<keyword evidence="5" id="KW-0012">Acyltransferase</keyword>
<dbReference type="STRING" id="889306.KP78_22100"/>
<dbReference type="Pfam" id="PF01757">
    <property type="entry name" value="Acyl_transf_3"/>
    <property type="match status" value="1"/>
</dbReference>
<organism evidence="5 6">
    <name type="scientific">Jeotgalibacillus soli</name>
    <dbReference type="NCBI Taxonomy" id="889306"/>
    <lineage>
        <taxon>Bacteria</taxon>
        <taxon>Bacillati</taxon>
        <taxon>Bacillota</taxon>
        <taxon>Bacilli</taxon>
        <taxon>Bacillales</taxon>
        <taxon>Caryophanaceae</taxon>
        <taxon>Jeotgalibacillus</taxon>
    </lineage>
</organism>
<keyword evidence="3" id="KW-0472">Membrane</keyword>
<protein>
    <submittedName>
        <fullName evidence="5">Acyltransferase</fullName>
    </submittedName>
</protein>
<feature type="transmembrane region" description="Helical" evidence="3">
    <location>
        <begin position="107"/>
        <end position="126"/>
    </location>
</feature>
<keyword evidence="5" id="KW-0808">Transferase</keyword>
<comment type="caution">
    <text evidence="5">The sequence shown here is derived from an EMBL/GenBank/DDBJ whole genome shotgun (WGS) entry which is preliminary data.</text>
</comment>
<feature type="transmembrane region" description="Helical" evidence="3">
    <location>
        <begin position="12"/>
        <end position="29"/>
    </location>
</feature>
<evidence type="ECO:0000256" key="2">
    <source>
        <dbReference type="ARBA" id="ARBA00007400"/>
    </source>
</evidence>
<feature type="transmembrane region" description="Helical" evidence="3">
    <location>
        <begin position="133"/>
        <end position="150"/>
    </location>
</feature>
<evidence type="ECO:0000256" key="3">
    <source>
        <dbReference type="SAM" id="Phobius"/>
    </source>
</evidence>
<dbReference type="PATRIC" id="fig|889306.3.peg.2223"/>